<proteinExistence type="predicted"/>
<dbReference type="Proteomes" id="UP000887576">
    <property type="component" value="Unplaced"/>
</dbReference>
<organism evidence="1 2">
    <name type="scientific">Panagrolaimus sp. JU765</name>
    <dbReference type="NCBI Taxonomy" id="591449"/>
    <lineage>
        <taxon>Eukaryota</taxon>
        <taxon>Metazoa</taxon>
        <taxon>Ecdysozoa</taxon>
        <taxon>Nematoda</taxon>
        <taxon>Chromadorea</taxon>
        <taxon>Rhabditida</taxon>
        <taxon>Tylenchina</taxon>
        <taxon>Panagrolaimomorpha</taxon>
        <taxon>Panagrolaimoidea</taxon>
        <taxon>Panagrolaimidae</taxon>
        <taxon>Panagrolaimus</taxon>
    </lineage>
</organism>
<protein>
    <submittedName>
        <fullName evidence="2">Uncharacterized protein</fullName>
    </submittedName>
</protein>
<sequence>MKKNDDLPLAQFANKLIARAPAPAAAVKLEQNRSFSSLITLFQEYYRIENEKRNIASEIEELKEYVSCLISNLETEKLKREQLFEEFKESTLEEIQKLYQEQLKELTDETLHSFENAINAVNETAFNANQENEETLWSKKRRLSQQSAENRLSNPIPLCPDLYANIFFQ</sequence>
<reference evidence="2" key="1">
    <citation type="submission" date="2022-11" db="UniProtKB">
        <authorList>
            <consortium name="WormBaseParasite"/>
        </authorList>
    </citation>
    <scope>IDENTIFICATION</scope>
</reference>
<dbReference type="WBParaSite" id="JU765_v2.g13478.t1">
    <property type="protein sequence ID" value="JU765_v2.g13478.t1"/>
    <property type="gene ID" value="JU765_v2.g13478"/>
</dbReference>
<accession>A0AC34Q6B6</accession>
<name>A0AC34Q6B6_9BILA</name>
<evidence type="ECO:0000313" key="1">
    <source>
        <dbReference type="Proteomes" id="UP000887576"/>
    </source>
</evidence>
<evidence type="ECO:0000313" key="2">
    <source>
        <dbReference type="WBParaSite" id="JU765_v2.g13478.t1"/>
    </source>
</evidence>